<evidence type="ECO:0000256" key="7">
    <source>
        <dbReference type="SAM" id="MobiDB-lite"/>
    </source>
</evidence>
<dbReference type="GO" id="GO:0006412">
    <property type="term" value="P:translation"/>
    <property type="evidence" value="ECO:0007669"/>
    <property type="project" value="UniProtKB-UniRule"/>
</dbReference>
<evidence type="ECO:0000256" key="5">
    <source>
        <dbReference type="HAMAP-Rule" id="MF_01326"/>
    </source>
</evidence>
<evidence type="ECO:0000256" key="4">
    <source>
        <dbReference type="ARBA" id="ARBA00035206"/>
    </source>
</evidence>
<protein>
    <recommendedName>
        <fullName evidence="4 5">Large ribosomal subunit protein uL24</fullName>
    </recommendedName>
</protein>
<comment type="function">
    <text evidence="5">One of the proteins that surrounds the polypeptide exit tunnel on the outside of the subunit.</text>
</comment>
<gene>
    <name evidence="5 9" type="primary">rplX</name>
    <name evidence="9" type="ORF">ASB62_06905</name>
</gene>
<dbReference type="GO" id="GO:1990904">
    <property type="term" value="C:ribonucleoprotein complex"/>
    <property type="evidence" value="ECO:0007669"/>
    <property type="project" value="UniProtKB-KW"/>
</dbReference>
<accession>A0A124G816</accession>
<dbReference type="Pfam" id="PF00467">
    <property type="entry name" value="KOW"/>
    <property type="match status" value="1"/>
</dbReference>
<evidence type="ECO:0000256" key="1">
    <source>
        <dbReference type="ARBA" id="ARBA00010618"/>
    </source>
</evidence>
<feature type="region of interest" description="Disordered" evidence="7">
    <location>
        <begin position="53"/>
        <end position="80"/>
    </location>
</feature>
<dbReference type="GO" id="GO:0005840">
    <property type="term" value="C:ribosome"/>
    <property type="evidence" value="ECO:0007669"/>
    <property type="project" value="UniProtKB-KW"/>
</dbReference>
<evidence type="ECO:0000256" key="6">
    <source>
        <dbReference type="RuleBase" id="RU003477"/>
    </source>
</evidence>
<proteinExistence type="inferred from homology"/>
<dbReference type="SMART" id="SM00739">
    <property type="entry name" value="KOW"/>
    <property type="match status" value="1"/>
</dbReference>
<dbReference type="Pfam" id="PF17136">
    <property type="entry name" value="ribosomal_L24"/>
    <property type="match status" value="1"/>
</dbReference>
<dbReference type="InterPro" id="IPR005825">
    <property type="entry name" value="Ribosomal_uL24_CS"/>
</dbReference>
<evidence type="ECO:0000256" key="3">
    <source>
        <dbReference type="ARBA" id="ARBA00023274"/>
    </source>
</evidence>
<comment type="function">
    <text evidence="5">One of two assembly initiator proteins, it binds directly to the 5'-end of the 23S rRNA, where it nucleates assembly of the 50S subunit.</text>
</comment>
<name>A0A124G816_CHLLI</name>
<keyword evidence="5" id="KW-0694">RNA-binding</keyword>
<dbReference type="AlphaFoldDB" id="A0A124G816"/>
<dbReference type="InterPro" id="IPR005824">
    <property type="entry name" value="KOW"/>
</dbReference>
<comment type="subunit">
    <text evidence="5">Part of the 50S ribosomal subunit.</text>
</comment>
<comment type="similarity">
    <text evidence="1 5 6">Belongs to the universal ribosomal protein uL24 family.</text>
</comment>
<keyword evidence="10" id="KW-1185">Reference proteome</keyword>
<sequence length="80" mass="8923">MKTGIKKVKLHVKKNDSVVVISGNDKGKAGKVLKVYPQKGRVIIEGVNIRKRHMKPTQSHPQGSIIEREFPIHASNVKKS</sequence>
<dbReference type="SUPFAM" id="SSF50104">
    <property type="entry name" value="Translation proteins SH3-like domain"/>
    <property type="match status" value="1"/>
</dbReference>
<comment type="caution">
    <text evidence="9">The sequence shown here is derived from an EMBL/GenBank/DDBJ whole genome shotgun (WGS) entry which is preliminary data.</text>
</comment>
<dbReference type="CDD" id="cd06089">
    <property type="entry name" value="KOW_RPL26"/>
    <property type="match status" value="1"/>
</dbReference>
<dbReference type="EMBL" id="LMBR01000170">
    <property type="protein sequence ID" value="KUL24562.1"/>
    <property type="molecule type" value="Genomic_DNA"/>
</dbReference>
<feature type="domain" description="KOW" evidence="8">
    <location>
        <begin position="11"/>
        <end position="38"/>
    </location>
</feature>
<evidence type="ECO:0000259" key="8">
    <source>
        <dbReference type="SMART" id="SM00739"/>
    </source>
</evidence>
<keyword evidence="2 5" id="KW-0689">Ribosomal protein</keyword>
<dbReference type="GO" id="GO:0003735">
    <property type="term" value="F:structural constituent of ribosome"/>
    <property type="evidence" value="ECO:0007669"/>
    <property type="project" value="InterPro"/>
</dbReference>
<dbReference type="Gene3D" id="2.30.30.30">
    <property type="match status" value="1"/>
</dbReference>
<dbReference type="InterPro" id="IPR008991">
    <property type="entry name" value="Translation_prot_SH3-like_sf"/>
</dbReference>
<dbReference type="InterPro" id="IPR014722">
    <property type="entry name" value="Rib_uL2_dom2"/>
</dbReference>
<reference evidence="9 10" key="1">
    <citation type="submission" date="2015-10" db="EMBL/GenBank/DDBJ databases">
        <title>Draft Genome Sequence of Chlorobium limicola strain Frasassi Growing under Artificial Lighting in the Frasassi Cave System.</title>
        <authorList>
            <person name="Mansor M."/>
            <person name="Macalady J."/>
        </authorList>
    </citation>
    <scope>NUCLEOTIDE SEQUENCE [LARGE SCALE GENOMIC DNA]</scope>
    <source>
        <strain evidence="9 10">Frasassi</strain>
    </source>
</reference>
<dbReference type="GO" id="GO:0019843">
    <property type="term" value="F:rRNA binding"/>
    <property type="evidence" value="ECO:0007669"/>
    <property type="project" value="UniProtKB-UniRule"/>
</dbReference>
<dbReference type="PANTHER" id="PTHR12903">
    <property type="entry name" value="MITOCHONDRIAL RIBOSOMAL PROTEIN L24"/>
    <property type="match status" value="1"/>
</dbReference>
<dbReference type="InterPro" id="IPR003256">
    <property type="entry name" value="Ribosomal_uL24"/>
</dbReference>
<dbReference type="InterPro" id="IPR057264">
    <property type="entry name" value="Ribosomal_uL24_C"/>
</dbReference>
<keyword evidence="3 5" id="KW-0687">Ribonucleoprotein</keyword>
<dbReference type="PROSITE" id="PS01108">
    <property type="entry name" value="RIBOSOMAL_L24"/>
    <property type="match status" value="1"/>
</dbReference>
<dbReference type="InterPro" id="IPR041988">
    <property type="entry name" value="Ribosomal_uL24_KOW"/>
</dbReference>
<organism evidence="9 10">
    <name type="scientific">Chlorobium limicola</name>
    <dbReference type="NCBI Taxonomy" id="1092"/>
    <lineage>
        <taxon>Bacteria</taxon>
        <taxon>Pseudomonadati</taxon>
        <taxon>Chlorobiota</taxon>
        <taxon>Chlorobiia</taxon>
        <taxon>Chlorobiales</taxon>
        <taxon>Chlorobiaceae</taxon>
        <taxon>Chlorobium/Pelodictyon group</taxon>
        <taxon>Chlorobium</taxon>
    </lineage>
</organism>
<dbReference type="HAMAP" id="MF_01326_B">
    <property type="entry name" value="Ribosomal_uL24_B"/>
    <property type="match status" value="1"/>
</dbReference>
<evidence type="ECO:0000313" key="10">
    <source>
        <dbReference type="Proteomes" id="UP000053937"/>
    </source>
</evidence>
<evidence type="ECO:0000313" key="9">
    <source>
        <dbReference type="EMBL" id="KUL24562.1"/>
    </source>
</evidence>
<dbReference type="Proteomes" id="UP000053937">
    <property type="component" value="Unassembled WGS sequence"/>
</dbReference>
<keyword evidence="5" id="KW-0699">rRNA-binding</keyword>
<evidence type="ECO:0000256" key="2">
    <source>
        <dbReference type="ARBA" id="ARBA00022980"/>
    </source>
</evidence>
<dbReference type="NCBIfam" id="TIGR01079">
    <property type="entry name" value="rplX_bact"/>
    <property type="match status" value="1"/>
</dbReference>
<dbReference type="RefSeq" id="WP_059139203.1">
    <property type="nucleotide sequence ID" value="NZ_LMBR01000170.1"/>
</dbReference>